<dbReference type="InterPro" id="IPR016187">
    <property type="entry name" value="CTDL_fold"/>
</dbReference>
<evidence type="ECO:0000313" key="4">
    <source>
        <dbReference type="Proteomes" id="UP000671908"/>
    </source>
</evidence>
<reference evidence="3 4" key="1">
    <citation type="journal article" date="2021" name="Microbiol. Resour. Announc.">
        <title>Complete Genome Sequences of Three Human Oral Treponema parvum Isolates.</title>
        <authorList>
            <person name="Zeng H."/>
            <person name="Watt R.M."/>
        </authorList>
    </citation>
    <scope>NUCLEOTIDE SEQUENCE [LARGE SCALE GENOMIC DNA]</scope>
    <source>
        <strain evidence="3 4">ATCC 700770</strain>
    </source>
</reference>
<organism evidence="3 4">
    <name type="scientific">Treponema parvum</name>
    <dbReference type="NCBI Taxonomy" id="138851"/>
    <lineage>
        <taxon>Bacteria</taxon>
        <taxon>Pseudomonadati</taxon>
        <taxon>Spirochaetota</taxon>
        <taxon>Spirochaetia</taxon>
        <taxon>Spirochaetales</taxon>
        <taxon>Treponemataceae</taxon>
        <taxon>Treponema</taxon>
    </lineage>
</organism>
<dbReference type="InterPro" id="IPR042095">
    <property type="entry name" value="SUMF_sf"/>
</dbReference>
<dbReference type="Proteomes" id="UP000671908">
    <property type="component" value="Chromosome"/>
</dbReference>
<evidence type="ECO:0000256" key="1">
    <source>
        <dbReference type="SAM" id="SignalP"/>
    </source>
</evidence>
<dbReference type="EMBL" id="CP054142">
    <property type="protein sequence ID" value="QTQ14267.1"/>
    <property type="molecule type" value="Genomic_DNA"/>
</dbReference>
<feature type="domain" description="Sulfatase-modifying factor enzyme-like" evidence="2">
    <location>
        <begin position="77"/>
        <end position="317"/>
    </location>
</feature>
<evidence type="ECO:0000313" key="3">
    <source>
        <dbReference type="EMBL" id="QTQ14267.1"/>
    </source>
</evidence>
<accession>A0A975F4K8</accession>
<dbReference type="AlphaFoldDB" id="A0A975F4K8"/>
<proteinExistence type="predicted"/>
<feature type="signal peptide" evidence="1">
    <location>
        <begin position="1"/>
        <end position="19"/>
    </location>
</feature>
<gene>
    <name evidence="3" type="ORF">HRQ91_07280</name>
</gene>
<dbReference type="InterPro" id="IPR051043">
    <property type="entry name" value="Sulfatase_Mod_Factor_Kinase"/>
</dbReference>
<dbReference type="KEGG" id="tpav:HRQ91_07280"/>
<protein>
    <submittedName>
        <fullName evidence="3">SUMF1/EgtB/PvdO family nonheme iron enzyme</fullName>
    </submittedName>
</protein>
<dbReference type="PANTHER" id="PTHR23150">
    <property type="entry name" value="SULFATASE MODIFYING FACTOR 1, 2"/>
    <property type="match status" value="1"/>
</dbReference>
<dbReference type="SUPFAM" id="SSF56436">
    <property type="entry name" value="C-type lectin-like"/>
    <property type="match status" value="1"/>
</dbReference>
<keyword evidence="1" id="KW-0732">Signal</keyword>
<evidence type="ECO:0000259" key="2">
    <source>
        <dbReference type="Pfam" id="PF03781"/>
    </source>
</evidence>
<name>A0A975F4K8_9SPIR</name>
<feature type="chain" id="PRO_5037606990" evidence="1">
    <location>
        <begin position="20"/>
        <end position="320"/>
    </location>
</feature>
<dbReference type="Gene3D" id="3.90.1580.10">
    <property type="entry name" value="paralog of FGE (formylglycine-generating enzyme)"/>
    <property type="match status" value="1"/>
</dbReference>
<dbReference type="PANTHER" id="PTHR23150:SF19">
    <property type="entry name" value="FORMYLGLYCINE-GENERATING ENZYME"/>
    <property type="match status" value="1"/>
</dbReference>
<sequence length="320" mass="35310">MYVCMYVCIALLVSGCSNAADSSNSSIDNSGGGSIPPIVAPTGNYNKITCSGQVGTVTFAMKSIERVEDGTVGDDSINNNKVHKVNLTAFHIGTTEVTQELWQAVMGENPSRFQGSDKLPAINEAQEKRPVENINWFDCIVFCNELTKMVNGGSDSECVYYLTGEETIVYTKEHAEAEKTPIQKMDKKGFRLPTGAEWEWAAQSGSSHQKYAGTDDATQLDEYAWHTGNADKKTHQVGLKTANAFGLYDMTGNVEEWCWNGFSTSTDSEKDDPTGSLRTDRIRHGGSYRSEDKYYVIAHRPISRPKISTNDRGLRIVCRP</sequence>
<dbReference type="GO" id="GO:0120147">
    <property type="term" value="F:formylglycine-generating oxidase activity"/>
    <property type="evidence" value="ECO:0007669"/>
    <property type="project" value="TreeGrafter"/>
</dbReference>
<dbReference type="Pfam" id="PF03781">
    <property type="entry name" value="FGE-sulfatase"/>
    <property type="match status" value="1"/>
</dbReference>
<keyword evidence="4" id="KW-1185">Reference proteome</keyword>
<dbReference type="InterPro" id="IPR005532">
    <property type="entry name" value="SUMF_dom"/>
</dbReference>
<dbReference type="RefSeq" id="WP_210118938.1">
    <property type="nucleotide sequence ID" value="NZ_CP054142.1"/>
</dbReference>